<dbReference type="Proteomes" id="UP000193944">
    <property type="component" value="Unassembled WGS sequence"/>
</dbReference>
<keyword evidence="1" id="KW-1133">Transmembrane helix</keyword>
<gene>
    <name evidence="2" type="ORF">BCR32DRAFT_280039</name>
</gene>
<evidence type="ECO:0000313" key="3">
    <source>
        <dbReference type="Proteomes" id="UP000193944"/>
    </source>
</evidence>
<reference evidence="2 3" key="2">
    <citation type="submission" date="2016-08" db="EMBL/GenBank/DDBJ databases">
        <title>Pervasive Adenine N6-methylation of Active Genes in Fungi.</title>
        <authorList>
            <consortium name="DOE Joint Genome Institute"/>
            <person name="Mondo S.J."/>
            <person name="Dannebaum R.O."/>
            <person name="Kuo R.C."/>
            <person name="Labutti K."/>
            <person name="Haridas S."/>
            <person name="Kuo A."/>
            <person name="Salamov A."/>
            <person name="Ahrendt S.R."/>
            <person name="Lipzen A."/>
            <person name="Sullivan W."/>
            <person name="Andreopoulos W.B."/>
            <person name="Clum A."/>
            <person name="Lindquist E."/>
            <person name="Daum C."/>
            <person name="Ramamoorthy G.K."/>
            <person name="Gryganskyi A."/>
            <person name="Culley D."/>
            <person name="Magnuson J.K."/>
            <person name="James T.Y."/>
            <person name="O'Malley M.A."/>
            <person name="Stajich J.E."/>
            <person name="Spatafora J.W."/>
            <person name="Visel A."/>
            <person name="Grigoriev I.V."/>
        </authorList>
    </citation>
    <scope>NUCLEOTIDE SEQUENCE [LARGE SCALE GENOMIC DNA]</scope>
    <source>
        <strain evidence="2 3">S4</strain>
    </source>
</reference>
<keyword evidence="1" id="KW-0812">Transmembrane</keyword>
<feature type="transmembrane region" description="Helical" evidence="1">
    <location>
        <begin position="191"/>
        <end position="212"/>
    </location>
</feature>
<feature type="transmembrane region" description="Helical" evidence="1">
    <location>
        <begin position="108"/>
        <end position="133"/>
    </location>
</feature>
<dbReference type="PANTHER" id="PTHR36111">
    <property type="entry name" value="INNER MEMBRANE PROTEIN-RELATED"/>
    <property type="match status" value="1"/>
</dbReference>
<feature type="transmembrane region" description="Helical" evidence="1">
    <location>
        <begin position="6"/>
        <end position="24"/>
    </location>
</feature>
<feature type="transmembrane region" description="Helical" evidence="1">
    <location>
        <begin position="139"/>
        <end position="156"/>
    </location>
</feature>
<evidence type="ECO:0000313" key="2">
    <source>
        <dbReference type="EMBL" id="ORX81002.1"/>
    </source>
</evidence>
<protein>
    <submittedName>
        <fullName evidence="2">Putative transport protein</fullName>
    </submittedName>
</protein>
<sequence>MYLPIGCITNVIFIVIAGIIGTFLGKYISEELKEKIPMVFAVCSFAMGFGSIGLMKNMPAVVLSLNLGTIIGVLIKMGHMINRGATYMQKVASKVVKIKSTKLTEKEAMSLLVSLIVIFCFGSTGLYGIVISLIAIPQAVIYLTLFYCASFILPLINEHMISDFKACGGLIIFATGFKMLNVINFPDADMIPSMIIVMPISYLWETYVAPLIS</sequence>
<reference evidence="2 3" key="1">
    <citation type="submission" date="2016-08" db="EMBL/GenBank/DDBJ databases">
        <title>A Parts List for Fungal Cellulosomes Revealed by Comparative Genomics.</title>
        <authorList>
            <consortium name="DOE Joint Genome Institute"/>
            <person name="Haitjema C.H."/>
            <person name="Gilmore S.P."/>
            <person name="Henske J.K."/>
            <person name="Solomon K.V."/>
            <person name="De Groot R."/>
            <person name="Kuo A."/>
            <person name="Mondo S.J."/>
            <person name="Salamov A.A."/>
            <person name="Labutti K."/>
            <person name="Zhao Z."/>
            <person name="Chiniquy J."/>
            <person name="Barry K."/>
            <person name="Brewer H.M."/>
            <person name="Purvine S.O."/>
            <person name="Wright A.T."/>
            <person name="Boxma B."/>
            <person name="Van Alen T."/>
            <person name="Hackstein J.H."/>
            <person name="Baker S.E."/>
            <person name="Grigoriev I.V."/>
            <person name="O'Malley M.A."/>
        </authorList>
    </citation>
    <scope>NUCLEOTIDE SEQUENCE [LARGE SCALE GENOMIC DNA]</scope>
    <source>
        <strain evidence="2 3">S4</strain>
    </source>
</reference>
<dbReference type="PANTHER" id="PTHR36111:SF2">
    <property type="entry name" value="INNER MEMBRANE PROTEIN"/>
    <property type="match status" value="1"/>
</dbReference>
<organism evidence="2 3">
    <name type="scientific">Anaeromyces robustus</name>
    <dbReference type="NCBI Taxonomy" id="1754192"/>
    <lineage>
        <taxon>Eukaryota</taxon>
        <taxon>Fungi</taxon>
        <taxon>Fungi incertae sedis</taxon>
        <taxon>Chytridiomycota</taxon>
        <taxon>Chytridiomycota incertae sedis</taxon>
        <taxon>Neocallimastigomycetes</taxon>
        <taxon>Neocallimastigales</taxon>
        <taxon>Neocallimastigaceae</taxon>
        <taxon>Anaeromyces</taxon>
    </lineage>
</organism>
<evidence type="ECO:0000256" key="1">
    <source>
        <dbReference type="SAM" id="Phobius"/>
    </source>
</evidence>
<dbReference type="EMBL" id="MCFG01000129">
    <property type="protein sequence ID" value="ORX81002.1"/>
    <property type="molecule type" value="Genomic_DNA"/>
</dbReference>
<keyword evidence="3" id="KW-1185">Reference proteome</keyword>
<dbReference type="InterPro" id="IPR007563">
    <property type="entry name" value="DUF554"/>
</dbReference>
<feature type="transmembrane region" description="Helical" evidence="1">
    <location>
        <begin position="168"/>
        <end position="185"/>
    </location>
</feature>
<dbReference type="AlphaFoldDB" id="A0A1Y1X5N0"/>
<dbReference type="Pfam" id="PF04474">
    <property type="entry name" value="DUF554"/>
    <property type="match status" value="1"/>
</dbReference>
<feature type="transmembrane region" description="Helical" evidence="1">
    <location>
        <begin position="60"/>
        <end position="78"/>
    </location>
</feature>
<proteinExistence type="predicted"/>
<comment type="caution">
    <text evidence="2">The sequence shown here is derived from an EMBL/GenBank/DDBJ whole genome shotgun (WGS) entry which is preliminary data.</text>
</comment>
<accession>A0A1Y1X5N0</accession>
<name>A0A1Y1X5N0_9FUNG</name>
<feature type="transmembrane region" description="Helical" evidence="1">
    <location>
        <begin position="36"/>
        <end position="54"/>
    </location>
</feature>
<keyword evidence="1" id="KW-0472">Membrane</keyword>